<gene>
    <name evidence="9" type="ORF">CTI12_AA419530</name>
</gene>
<dbReference type="InterPro" id="IPR035897">
    <property type="entry name" value="Toll_tir_struct_dom_sf"/>
</dbReference>
<keyword evidence="5" id="KW-0520">NAD</keyword>
<comment type="catalytic activity">
    <reaction evidence="6">
        <text>NAD(+) + H2O = ADP-D-ribose + nicotinamide + H(+)</text>
        <dbReference type="Rhea" id="RHEA:16301"/>
        <dbReference type="ChEBI" id="CHEBI:15377"/>
        <dbReference type="ChEBI" id="CHEBI:15378"/>
        <dbReference type="ChEBI" id="CHEBI:17154"/>
        <dbReference type="ChEBI" id="CHEBI:57540"/>
        <dbReference type="ChEBI" id="CHEBI:57967"/>
        <dbReference type="EC" id="3.2.2.6"/>
    </reaction>
    <physiologicalReaction direction="left-to-right" evidence="6">
        <dbReference type="Rhea" id="RHEA:16302"/>
    </physiologicalReaction>
</comment>
<protein>
    <recommendedName>
        <fullName evidence="1">ADP-ribosyl cyclase/cyclic ADP-ribose hydrolase</fullName>
        <ecNumber evidence="1">3.2.2.6</ecNumber>
    </recommendedName>
</protein>
<feature type="region of interest" description="Disordered" evidence="7">
    <location>
        <begin position="1179"/>
        <end position="1205"/>
    </location>
</feature>
<dbReference type="STRING" id="35608.A0A2U1L1Y3"/>
<dbReference type="InterPro" id="IPR032675">
    <property type="entry name" value="LRR_dom_sf"/>
</dbReference>
<comment type="caution">
    <text evidence="9">The sequence shown here is derived from an EMBL/GenBank/DDBJ whole genome shotgun (WGS) entry which is preliminary data.</text>
</comment>
<evidence type="ECO:0000256" key="2">
    <source>
        <dbReference type="ARBA" id="ARBA00022614"/>
    </source>
</evidence>
<dbReference type="GO" id="GO:0007165">
    <property type="term" value="P:signal transduction"/>
    <property type="evidence" value="ECO:0007669"/>
    <property type="project" value="InterPro"/>
</dbReference>
<dbReference type="InterPro" id="IPR002182">
    <property type="entry name" value="NB-ARC"/>
</dbReference>
<dbReference type="EC" id="3.2.2.6" evidence="1"/>
<keyword evidence="2" id="KW-0433">Leucine-rich repeat</keyword>
<evidence type="ECO:0000259" key="8">
    <source>
        <dbReference type="PROSITE" id="PS50104"/>
    </source>
</evidence>
<dbReference type="Pfam" id="PF23282">
    <property type="entry name" value="WHD_ROQ1"/>
    <property type="match status" value="1"/>
</dbReference>
<dbReference type="Pfam" id="PF00931">
    <property type="entry name" value="NB-ARC"/>
    <property type="match status" value="1"/>
</dbReference>
<name>A0A2U1L1Y3_ARTAN</name>
<dbReference type="SMART" id="SM00255">
    <property type="entry name" value="TIR"/>
    <property type="match status" value="1"/>
</dbReference>
<keyword evidence="3" id="KW-0677">Repeat</keyword>
<dbReference type="Gene3D" id="1.10.8.430">
    <property type="entry name" value="Helical domain of apoptotic protease-activating factors"/>
    <property type="match status" value="1"/>
</dbReference>
<dbReference type="InterPro" id="IPR058192">
    <property type="entry name" value="WHD_ROQ1-like"/>
</dbReference>
<dbReference type="PANTHER" id="PTHR11017:SF573">
    <property type="entry name" value="ADP-RIBOSYL CYCLASE_CYCLIC ADP-RIBOSE HYDROLASE"/>
    <property type="match status" value="1"/>
</dbReference>
<accession>A0A2U1L1Y3</accession>
<dbReference type="Pfam" id="PF01582">
    <property type="entry name" value="TIR"/>
    <property type="match status" value="1"/>
</dbReference>
<dbReference type="InterPro" id="IPR027417">
    <property type="entry name" value="P-loop_NTPase"/>
</dbReference>
<dbReference type="SUPFAM" id="SSF52200">
    <property type="entry name" value="Toll/Interleukin receptor TIR domain"/>
    <property type="match status" value="1"/>
</dbReference>
<dbReference type="GO" id="GO:0006952">
    <property type="term" value="P:defense response"/>
    <property type="evidence" value="ECO:0007669"/>
    <property type="project" value="InterPro"/>
</dbReference>
<keyword evidence="4" id="KW-0378">Hydrolase</keyword>
<proteinExistence type="predicted"/>
<evidence type="ECO:0000256" key="4">
    <source>
        <dbReference type="ARBA" id="ARBA00022801"/>
    </source>
</evidence>
<feature type="region of interest" description="Disordered" evidence="7">
    <location>
        <begin position="1073"/>
        <end position="1099"/>
    </location>
</feature>
<dbReference type="FunFam" id="3.40.50.10140:FF:000007">
    <property type="entry name" value="Disease resistance protein (TIR-NBS-LRR class)"/>
    <property type="match status" value="1"/>
</dbReference>
<evidence type="ECO:0000256" key="3">
    <source>
        <dbReference type="ARBA" id="ARBA00022737"/>
    </source>
</evidence>
<dbReference type="SUPFAM" id="SSF52058">
    <property type="entry name" value="L domain-like"/>
    <property type="match status" value="1"/>
</dbReference>
<evidence type="ECO:0000313" key="9">
    <source>
        <dbReference type="EMBL" id="PWA43019.1"/>
    </source>
</evidence>
<feature type="domain" description="TIR" evidence="8">
    <location>
        <begin position="12"/>
        <end position="178"/>
    </location>
</feature>
<dbReference type="GO" id="GO:0061809">
    <property type="term" value="F:NAD+ nucleosidase activity, cyclic ADP-ribose generating"/>
    <property type="evidence" value="ECO:0007669"/>
    <property type="project" value="UniProtKB-EC"/>
</dbReference>
<dbReference type="GO" id="GO:0043531">
    <property type="term" value="F:ADP binding"/>
    <property type="evidence" value="ECO:0007669"/>
    <property type="project" value="InterPro"/>
</dbReference>
<dbReference type="AlphaFoldDB" id="A0A2U1L1Y3"/>
<dbReference type="Pfam" id="PF20160">
    <property type="entry name" value="C-JID"/>
    <property type="match status" value="1"/>
</dbReference>
<evidence type="ECO:0000256" key="5">
    <source>
        <dbReference type="ARBA" id="ARBA00023027"/>
    </source>
</evidence>
<dbReference type="InterPro" id="IPR001611">
    <property type="entry name" value="Leu-rich_rpt"/>
</dbReference>
<dbReference type="PRINTS" id="PR00364">
    <property type="entry name" value="DISEASERSIST"/>
</dbReference>
<dbReference type="InterPro" id="IPR000157">
    <property type="entry name" value="TIR_dom"/>
</dbReference>
<dbReference type="PANTHER" id="PTHR11017">
    <property type="entry name" value="LEUCINE-RICH REPEAT-CONTAINING PROTEIN"/>
    <property type="match status" value="1"/>
</dbReference>
<dbReference type="InterPro" id="IPR045344">
    <property type="entry name" value="C-JID"/>
</dbReference>
<evidence type="ECO:0000256" key="1">
    <source>
        <dbReference type="ARBA" id="ARBA00011982"/>
    </source>
</evidence>
<dbReference type="Gene3D" id="3.40.50.10140">
    <property type="entry name" value="Toll/interleukin-1 receptor homology (TIR) domain"/>
    <property type="match status" value="1"/>
</dbReference>
<dbReference type="OrthoDB" id="1357022at2759"/>
<sequence>MAPSSSHIAPSWKYDVFVSFRGEDIRKTFVDHLFNDFKRKGIYAFKDDKKLKRGEEISSGLYEAIEQSRFLIVIFSNDYASSTWCLRELVKIHECKKINDKYEVRALFYNVTPEVVKNQSGTYLEAFMKHEASNRIEAHEWKKALALGASLSGWNLQAGNGNEPKFIERISNEIFYKLTSGGPLDAGENLVGLYTRAKQMDLLQFMGSRKVNMIGICGIGGIGKTTIAKAIYNLLHIHFEAYSFCEDVKGVEKRYGLVHLQEKLLEDLLSIQPPIRSISQGISILKSRLSRKKVLVVLDGMDNYNQFEALVGSRSWFGQGSVIIITGRDKQLFNANGVEEIYEVDLLYDDEALELFSLYAFRNKHPKEEFEDLASQVVDYVNGLPLALKILGSSLFGKTMEEWESQLKKLCRYPHSEIQQVLRMSYDVLDFDQQSIFLDMSCFFKGEKRDYVMKVLDGCDLDAATNIRVLMDMSLISIHADRMQMHDLVQEMGWQIVHEESEHPGKRSRLWFSTDVLHVLNKDKGTESVKGLAMDVSSSQIDIYGKTFEKLNSLRLLNLYIGSWNNLRDVNGKIRENKLGLETTVNAISGRLEYLSSELRLFCWHGFPFPELPLTFYPENLVILDLSYSYIKEIWSGTKGFKKLISMNLSHCRNLIKTPDFTETQNLEELILDGCESLTEVHRSVGTLTSLIVLSLRNCTSLVSPPNCTGLTYVQILNLSGCKNLNKFPEDLENMKALMELRADGTRIDELPYSLSFLGNLQVFTLGQREEMQTKSWGSVLWPSFTLSSIVHPPSAVFPSLSSLRFLRDIDVSHCNLIEASLDGIECLSMLQTLNLSGNDFRSLPSFGKLFRLETLGLVGCKNIEVLPELPPNIQLVEAQDCVSLQELPAKSTTYESSIQCFDFTNCAKVLENQSVENLIAVLLPQGRIDPYKLVSVLLPGSSIPGWFSNQNNGDFIKVELPTDWCYEKFKGIAFCLVFSPRRRNGRKSSYGSIGYRFKNFDGTPIGVESPIPDSIFQYENIGIKSDQMLLSYHQSEIDWKKAKNFIMVSFDIYGADCVVKMCGARLVYEDDEQQQEGRPGSRMIQWLPPPSQAEDEPPEVGADWNTMFTGIPCKHAMAAINYMNEDGRGVGIPEEWVHAAYRLETWTCMYSFKINGCSSRRHWPRIDSTTVIIPPIHIPQVDRPTKKKKSDDEHATPSFACVSH</sequence>
<dbReference type="InterPro" id="IPR042197">
    <property type="entry name" value="Apaf_helical"/>
</dbReference>
<dbReference type="Gene3D" id="3.80.10.10">
    <property type="entry name" value="Ribonuclease Inhibitor"/>
    <property type="match status" value="2"/>
</dbReference>
<dbReference type="PROSITE" id="PS51450">
    <property type="entry name" value="LRR"/>
    <property type="match status" value="1"/>
</dbReference>
<dbReference type="FunFam" id="1.10.8.430:FF:000002">
    <property type="entry name" value="Disease resistance protein (TIR-NBS-LRR class)"/>
    <property type="match status" value="1"/>
</dbReference>
<dbReference type="Gene3D" id="3.40.50.300">
    <property type="entry name" value="P-loop containing nucleotide triphosphate hydrolases"/>
    <property type="match status" value="1"/>
</dbReference>
<dbReference type="InterPro" id="IPR044974">
    <property type="entry name" value="Disease_R_plants"/>
</dbReference>
<organism evidence="9 10">
    <name type="scientific">Artemisia annua</name>
    <name type="common">Sweet wormwood</name>
    <dbReference type="NCBI Taxonomy" id="35608"/>
    <lineage>
        <taxon>Eukaryota</taxon>
        <taxon>Viridiplantae</taxon>
        <taxon>Streptophyta</taxon>
        <taxon>Embryophyta</taxon>
        <taxon>Tracheophyta</taxon>
        <taxon>Spermatophyta</taxon>
        <taxon>Magnoliopsida</taxon>
        <taxon>eudicotyledons</taxon>
        <taxon>Gunneridae</taxon>
        <taxon>Pentapetalae</taxon>
        <taxon>asterids</taxon>
        <taxon>campanulids</taxon>
        <taxon>Asterales</taxon>
        <taxon>Asteraceae</taxon>
        <taxon>Asteroideae</taxon>
        <taxon>Anthemideae</taxon>
        <taxon>Artemisiinae</taxon>
        <taxon>Artemisia</taxon>
    </lineage>
</organism>
<evidence type="ECO:0000256" key="6">
    <source>
        <dbReference type="ARBA" id="ARBA00047304"/>
    </source>
</evidence>
<reference evidence="9 10" key="1">
    <citation type="journal article" date="2018" name="Mol. Plant">
        <title>The genome of Artemisia annua provides insight into the evolution of Asteraceae family and artemisinin biosynthesis.</title>
        <authorList>
            <person name="Shen Q."/>
            <person name="Zhang L."/>
            <person name="Liao Z."/>
            <person name="Wang S."/>
            <person name="Yan T."/>
            <person name="Shi P."/>
            <person name="Liu M."/>
            <person name="Fu X."/>
            <person name="Pan Q."/>
            <person name="Wang Y."/>
            <person name="Lv Z."/>
            <person name="Lu X."/>
            <person name="Zhang F."/>
            <person name="Jiang W."/>
            <person name="Ma Y."/>
            <person name="Chen M."/>
            <person name="Hao X."/>
            <person name="Li L."/>
            <person name="Tang Y."/>
            <person name="Lv G."/>
            <person name="Zhou Y."/>
            <person name="Sun X."/>
            <person name="Brodelius P.E."/>
            <person name="Rose J.K.C."/>
            <person name="Tang K."/>
        </authorList>
    </citation>
    <scope>NUCLEOTIDE SEQUENCE [LARGE SCALE GENOMIC DNA]</scope>
    <source>
        <strain evidence="10">cv. Huhao1</strain>
        <tissue evidence="9">Leaf</tissue>
    </source>
</reference>
<keyword evidence="10" id="KW-1185">Reference proteome</keyword>
<dbReference type="EMBL" id="PKPP01012062">
    <property type="protein sequence ID" value="PWA43019.1"/>
    <property type="molecule type" value="Genomic_DNA"/>
</dbReference>
<dbReference type="Proteomes" id="UP000245207">
    <property type="component" value="Unassembled WGS sequence"/>
</dbReference>
<dbReference type="SUPFAM" id="SSF52540">
    <property type="entry name" value="P-loop containing nucleoside triphosphate hydrolases"/>
    <property type="match status" value="1"/>
</dbReference>
<dbReference type="PROSITE" id="PS50104">
    <property type="entry name" value="TIR"/>
    <property type="match status" value="1"/>
</dbReference>
<evidence type="ECO:0000256" key="7">
    <source>
        <dbReference type="SAM" id="MobiDB-lite"/>
    </source>
</evidence>
<evidence type="ECO:0000313" key="10">
    <source>
        <dbReference type="Proteomes" id="UP000245207"/>
    </source>
</evidence>